<dbReference type="RefSeq" id="WP_107931204.1">
    <property type="nucleotide sequence ID" value="NZ_PZZN01000001.1"/>
</dbReference>
<organism evidence="1 2">
    <name type="scientific">Sphingomonas aerolata</name>
    <dbReference type="NCBI Taxonomy" id="185951"/>
    <lineage>
        <taxon>Bacteria</taxon>
        <taxon>Pseudomonadati</taxon>
        <taxon>Pseudomonadota</taxon>
        <taxon>Alphaproteobacteria</taxon>
        <taxon>Sphingomonadales</taxon>
        <taxon>Sphingomonadaceae</taxon>
        <taxon>Sphingomonas</taxon>
    </lineage>
</organism>
<accession>A0A2T4YW04</accession>
<proteinExistence type="predicted"/>
<keyword evidence="2" id="KW-1185">Reference proteome</keyword>
<evidence type="ECO:0000313" key="1">
    <source>
        <dbReference type="EMBL" id="PTM47996.1"/>
    </source>
</evidence>
<evidence type="ECO:0000313" key="2">
    <source>
        <dbReference type="Proteomes" id="UP000240996"/>
    </source>
</evidence>
<reference evidence="1 2" key="1">
    <citation type="submission" date="2018-04" db="EMBL/GenBank/DDBJ databases">
        <title>Genomic Encyclopedia of Type Strains, Phase III (KMG-III): the genomes of soil and plant-associated and newly described type strains.</title>
        <authorList>
            <person name="Whitman W."/>
        </authorList>
    </citation>
    <scope>NUCLEOTIDE SEQUENCE [LARGE SCALE GENOMIC DNA]</scope>
    <source>
        <strain evidence="1 2">NW12</strain>
    </source>
</reference>
<dbReference type="Proteomes" id="UP000240996">
    <property type="component" value="Unassembled WGS sequence"/>
</dbReference>
<dbReference type="EMBL" id="PZZN01000001">
    <property type="protein sequence ID" value="PTM47996.1"/>
    <property type="molecule type" value="Genomic_DNA"/>
</dbReference>
<protein>
    <submittedName>
        <fullName evidence="1">Uncharacterized protein</fullName>
    </submittedName>
</protein>
<dbReference type="AlphaFoldDB" id="A0A2T4YW04"/>
<name>A0A2T4YW04_9SPHN</name>
<gene>
    <name evidence="1" type="ORF">C8J24_1404</name>
</gene>
<sequence length="68" mass="7419">MVLMFALLLATPQGCIDTRRECRACTTTDGKQRCSNPGIACQPLTRLCRPTTDVAAAERPKTAKPVNR</sequence>
<comment type="caution">
    <text evidence="1">The sequence shown here is derived from an EMBL/GenBank/DDBJ whole genome shotgun (WGS) entry which is preliminary data.</text>
</comment>